<reference evidence="1" key="1">
    <citation type="submission" date="2021-05" db="EMBL/GenBank/DDBJ databases">
        <authorList>
            <person name="Scholz U."/>
            <person name="Mascher M."/>
            <person name="Fiebig A."/>
        </authorList>
    </citation>
    <scope>NUCLEOTIDE SEQUENCE [LARGE SCALE GENOMIC DNA]</scope>
</reference>
<keyword evidence="2" id="KW-1185">Reference proteome</keyword>
<dbReference type="EnsemblPlants" id="AVESA.00010b.r2.2AG0214270.1">
    <property type="protein sequence ID" value="AVESA.00010b.r2.2AG0214270.1.CDS.1"/>
    <property type="gene ID" value="AVESA.00010b.r2.2AG0214270"/>
</dbReference>
<name>A0ACD5U8W2_AVESA</name>
<evidence type="ECO:0000313" key="1">
    <source>
        <dbReference type="EnsemblPlants" id="AVESA.00010b.r2.2AG0214270.1.CDS.1"/>
    </source>
</evidence>
<evidence type="ECO:0000313" key="2">
    <source>
        <dbReference type="Proteomes" id="UP001732700"/>
    </source>
</evidence>
<accession>A0ACD5U8W2</accession>
<dbReference type="Proteomes" id="UP001732700">
    <property type="component" value="Chromosome 2A"/>
</dbReference>
<sequence length="229" mass="24306">MVPDSQPPAMDRRDDLLSGQTDAIACLDAGKESKAATPSPTPNSCHDQPAAGQGPAPEPTPEQAGPTAQSSAVPRTPVSRLRVAPHRYSTPPKTYQLCGARTSTTKPWTLGDFLKAATKHIDAVLPTPRKKTRRQPLNFSPRRGRSATATKQASAPPTAERRAQVQILCTLGLIELDQKITDVEMKAYDCMFAMPIPRTVLAAIAALVDRDLADTPAAPAVAVEVAGEA</sequence>
<protein>
    <submittedName>
        <fullName evidence="1">Uncharacterized protein</fullName>
    </submittedName>
</protein>
<proteinExistence type="predicted"/>
<reference evidence="1" key="2">
    <citation type="submission" date="2025-09" db="UniProtKB">
        <authorList>
            <consortium name="EnsemblPlants"/>
        </authorList>
    </citation>
    <scope>IDENTIFICATION</scope>
</reference>
<organism evidence="1 2">
    <name type="scientific">Avena sativa</name>
    <name type="common">Oat</name>
    <dbReference type="NCBI Taxonomy" id="4498"/>
    <lineage>
        <taxon>Eukaryota</taxon>
        <taxon>Viridiplantae</taxon>
        <taxon>Streptophyta</taxon>
        <taxon>Embryophyta</taxon>
        <taxon>Tracheophyta</taxon>
        <taxon>Spermatophyta</taxon>
        <taxon>Magnoliopsida</taxon>
        <taxon>Liliopsida</taxon>
        <taxon>Poales</taxon>
        <taxon>Poaceae</taxon>
        <taxon>BOP clade</taxon>
        <taxon>Pooideae</taxon>
        <taxon>Poodae</taxon>
        <taxon>Poeae</taxon>
        <taxon>Poeae Chloroplast Group 1 (Aveneae type)</taxon>
        <taxon>Aveninae</taxon>
        <taxon>Avena</taxon>
    </lineage>
</organism>